<feature type="binding site" evidence="3">
    <location>
        <begin position="495"/>
        <end position="496"/>
    </location>
    <ligand>
        <name>FAD</name>
        <dbReference type="ChEBI" id="CHEBI:57692"/>
    </ligand>
</feature>
<gene>
    <name evidence="5" type="ORF">F5X68DRAFT_233589</name>
</gene>
<comment type="caution">
    <text evidence="5">The sequence shown here is derived from an EMBL/GenBank/DDBJ whole genome shotgun (WGS) entry which is preliminary data.</text>
</comment>
<name>A0A9P8V874_9PEZI</name>
<dbReference type="InterPro" id="IPR036188">
    <property type="entry name" value="FAD/NAD-bd_sf"/>
</dbReference>
<feature type="binding site" evidence="3">
    <location>
        <position position="224"/>
    </location>
    <ligand>
        <name>FAD</name>
        <dbReference type="ChEBI" id="CHEBI:57692"/>
    </ligand>
</feature>
<reference evidence="5" key="1">
    <citation type="journal article" date="2021" name="Nat. Commun.">
        <title>Genetic determinants of endophytism in the Arabidopsis root mycobiome.</title>
        <authorList>
            <person name="Mesny F."/>
            <person name="Miyauchi S."/>
            <person name="Thiergart T."/>
            <person name="Pickel B."/>
            <person name="Atanasova L."/>
            <person name="Karlsson M."/>
            <person name="Huettel B."/>
            <person name="Barry K.W."/>
            <person name="Haridas S."/>
            <person name="Chen C."/>
            <person name="Bauer D."/>
            <person name="Andreopoulos W."/>
            <person name="Pangilinan J."/>
            <person name="LaButti K."/>
            <person name="Riley R."/>
            <person name="Lipzen A."/>
            <person name="Clum A."/>
            <person name="Drula E."/>
            <person name="Henrissat B."/>
            <person name="Kohler A."/>
            <person name="Grigoriev I.V."/>
            <person name="Martin F.M."/>
            <person name="Hacquard S."/>
        </authorList>
    </citation>
    <scope>NUCLEOTIDE SEQUENCE</scope>
    <source>
        <strain evidence="5">MPI-SDFR-AT-0117</strain>
    </source>
</reference>
<feature type="domain" description="Glucose-methanol-choline oxidoreductase N-terminal" evidence="4">
    <location>
        <begin position="261"/>
        <end position="275"/>
    </location>
</feature>
<dbReference type="OrthoDB" id="269227at2759"/>
<dbReference type="PANTHER" id="PTHR11552:SF123">
    <property type="entry name" value="GMC OXIDOREDUCTASE (AFU_ORTHOLOGUE AFUA_2G01770)-RELATED"/>
    <property type="match status" value="1"/>
</dbReference>
<keyword evidence="3" id="KW-0285">Flavoprotein</keyword>
<dbReference type="Pfam" id="PF00732">
    <property type="entry name" value="GMC_oxred_N"/>
    <property type="match status" value="1"/>
</dbReference>
<dbReference type="Proteomes" id="UP000770015">
    <property type="component" value="Unassembled WGS sequence"/>
</dbReference>
<accession>A0A9P8V874</accession>
<dbReference type="GO" id="GO:0050660">
    <property type="term" value="F:flavin adenine dinucleotide binding"/>
    <property type="evidence" value="ECO:0007669"/>
    <property type="project" value="InterPro"/>
</dbReference>
<evidence type="ECO:0000313" key="6">
    <source>
        <dbReference type="Proteomes" id="UP000770015"/>
    </source>
</evidence>
<dbReference type="InterPro" id="IPR012132">
    <property type="entry name" value="GMC_OxRdtase"/>
</dbReference>
<dbReference type="InterPro" id="IPR000172">
    <property type="entry name" value="GMC_OxRdtase_N"/>
</dbReference>
<dbReference type="PANTHER" id="PTHR11552">
    <property type="entry name" value="GLUCOSE-METHANOL-CHOLINE GMC OXIDOREDUCTASE"/>
    <property type="match status" value="1"/>
</dbReference>
<comment type="cofactor">
    <cofactor evidence="3">
        <name>FAD</name>
        <dbReference type="ChEBI" id="CHEBI:57692"/>
    </cofactor>
</comment>
<feature type="active site" description="Proton donor" evidence="2">
    <location>
        <position position="496"/>
    </location>
</feature>
<evidence type="ECO:0000256" key="2">
    <source>
        <dbReference type="PIRSR" id="PIRSR000137-1"/>
    </source>
</evidence>
<evidence type="ECO:0000259" key="4">
    <source>
        <dbReference type="PROSITE" id="PS00624"/>
    </source>
</evidence>
<dbReference type="Gene3D" id="3.30.560.10">
    <property type="entry name" value="Glucose Oxidase, domain 3"/>
    <property type="match status" value="1"/>
</dbReference>
<dbReference type="SUPFAM" id="SSF51905">
    <property type="entry name" value="FAD/NAD(P)-binding domain"/>
    <property type="match status" value="1"/>
</dbReference>
<dbReference type="PROSITE" id="PS00624">
    <property type="entry name" value="GMC_OXRED_2"/>
    <property type="match status" value="1"/>
</dbReference>
<dbReference type="EMBL" id="JAGSXJ010000017">
    <property type="protein sequence ID" value="KAH6683533.1"/>
    <property type="molecule type" value="Genomic_DNA"/>
</dbReference>
<evidence type="ECO:0000256" key="3">
    <source>
        <dbReference type="PIRSR" id="PIRSR000137-2"/>
    </source>
</evidence>
<keyword evidence="6" id="KW-1185">Reference proteome</keyword>
<comment type="similarity">
    <text evidence="1">Belongs to the GMC oxidoreductase family.</text>
</comment>
<dbReference type="Pfam" id="PF05199">
    <property type="entry name" value="GMC_oxred_C"/>
    <property type="match status" value="1"/>
</dbReference>
<organism evidence="5 6">
    <name type="scientific">Plectosphaerella plurivora</name>
    <dbReference type="NCBI Taxonomy" id="936078"/>
    <lineage>
        <taxon>Eukaryota</taxon>
        <taxon>Fungi</taxon>
        <taxon>Dikarya</taxon>
        <taxon>Ascomycota</taxon>
        <taxon>Pezizomycotina</taxon>
        <taxon>Sordariomycetes</taxon>
        <taxon>Hypocreomycetidae</taxon>
        <taxon>Glomerellales</taxon>
        <taxon>Plectosphaerellaceae</taxon>
        <taxon>Plectosphaerella</taxon>
    </lineage>
</organism>
<keyword evidence="3" id="KW-0274">FAD</keyword>
<dbReference type="Gene3D" id="3.50.50.60">
    <property type="entry name" value="FAD/NAD(P)-binding domain"/>
    <property type="match status" value="1"/>
</dbReference>
<evidence type="ECO:0000256" key="1">
    <source>
        <dbReference type="ARBA" id="ARBA00010790"/>
    </source>
</evidence>
<dbReference type="GO" id="GO:0016614">
    <property type="term" value="F:oxidoreductase activity, acting on CH-OH group of donors"/>
    <property type="evidence" value="ECO:0007669"/>
    <property type="project" value="InterPro"/>
</dbReference>
<proteinExistence type="inferred from homology"/>
<protein>
    <recommendedName>
        <fullName evidence="4">Glucose-methanol-choline oxidoreductase N-terminal domain-containing protein</fullName>
    </recommendedName>
</protein>
<dbReference type="InterPro" id="IPR007867">
    <property type="entry name" value="GMC_OxRtase_C"/>
</dbReference>
<dbReference type="SUPFAM" id="SSF54373">
    <property type="entry name" value="FAD-linked reductases, C-terminal domain"/>
    <property type="match status" value="1"/>
</dbReference>
<dbReference type="PIRSF" id="PIRSF000137">
    <property type="entry name" value="Alcohol_oxidase"/>
    <property type="match status" value="1"/>
</dbReference>
<dbReference type="AlphaFoldDB" id="A0A9P8V874"/>
<sequence length="554" mass="59407">MAVTDLTWDYVVVGAGVAGSVVASRLRQNDPSLNVLLLEAGSDTRSREDILYANAQPIGGELDWNFKTEAVPGFNGRETVIGQGKGLGGGAAINLTGWVRGSAHDYDDWADMVGDDRWRFKGQLPYMKMSETWHTKDNEDFHGYSGPIKTATPKSTGRDYPLRDPLAEKGYQALGLNPHPHDDAFSGDNLGYAETVEARDVGKRQIPTAAYPMEGVTILVETQVERILSEPGANGEGLKATGVLLTSGEEVKAKNVISSAGAFQSPKLLMLSGIGAKAELEAHGIDVKVDLPEVGKNLGDHLLMFQFWKLKNPENGYTLTSGNPLFQQPQFGLGGPIDWVALATVDKEKLSEAIAKDEGETPTASHSLLKNDRSFNELLVLYHAFSPANPVVPMDGSHVNSAVISLLPTSRGTVGIRSAKASDPPVITPNYLATEVDKYVYREGLRSIHKLMLDTEFGKEYIAGETAPDGVEPATLDASDEYLDKRIADGAATSWHPHGGCSMGKVVDSGFKVSGFENLYVVDSSVIPVALSTHLMAPVYALAEQAAAILSGKA</sequence>
<evidence type="ECO:0000313" key="5">
    <source>
        <dbReference type="EMBL" id="KAH6683533.1"/>
    </source>
</evidence>
<feature type="active site" description="Proton acceptor" evidence="2">
    <location>
        <position position="534"/>
    </location>
</feature>